<keyword evidence="4 8" id="KW-0812">Transmembrane</keyword>
<dbReference type="NCBIfam" id="TIGR00879">
    <property type="entry name" value="SP"/>
    <property type="match status" value="1"/>
</dbReference>
<feature type="transmembrane region" description="Helical" evidence="8">
    <location>
        <begin position="132"/>
        <end position="151"/>
    </location>
</feature>
<dbReference type="GO" id="GO:0016020">
    <property type="term" value="C:membrane"/>
    <property type="evidence" value="ECO:0007669"/>
    <property type="project" value="UniProtKB-SubCell"/>
</dbReference>
<dbReference type="OrthoDB" id="6133115at2759"/>
<dbReference type="Pfam" id="PF00083">
    <property type="entry name" value="Sugar_tr"/>
    <property type="match status" value="1"/>
</dbReference>
<dbReference type="InterPro" id="IPR020846">
    <property type="entry name" value="MFS_dom"/>
</dbReference>
<evidence type="ECO:0000313" key="10">
    <source>
        <dbReference type="EMBL" id="KAH7239453.1"/>
    </source>
</evidence>
<dbReference type="SUPFAM" id="SSF103473">
    <property type="entry name" value="MFS general substrate transporter"/>
    <property type="match status" value="1"/>
</dbReference>
<dbReference type="InterPro" id="IPR005829">
    <property type="entry name" value="Sugar_transporter_CS"/>
</dbReference>
<feature type="transmembrane region" description="Helical" evidence="8">
    <location>
        <begin position="33"/>
        <end position="53"/>
    </location>
</feature>
<dbReference type="PROSITE" id="PS50850">
    <property type="entry name" value="MFS"/>
    <property type="match status" value="1"/>
</dbReference>
<dbReference type="InterPro" id="IPR050360">
    <property type="entry name" value="MFS_Sugar_Transporters"/>
</dbReference>
<feature type="transmembrane region" description="Helical" evidence="8">
    <location>
        <begin position="323"/>
        <end position="343"/>
    </location>
</feature>
<keyword evidence="6 8" id="KW-0472">Membrane</keyword>
<name>A0A8K0RVU7_9HYPO</name>
<dbReference type="PRINTS" id="PR00171">
    <property type="entry name" value="SUGRTRNSPORT"/>
</dbReference>
<dbReference type="EMBL" id="JAGPXF010000006">
    <property type="protein sequence ID" value="KAH7239453.1"/>
    <property type="molecule type" value="Genomic_DNA"/>
</dbReference>
<evidence type="ECO:0000313" key="11">
    <source>
        <dbReference type="Proteomes" id="UP000813427"/>
    </source>
</evidence>
<dbReference type="Proteomes" id="UP000813427">
    <property type="component" value="Unassembled WGS sequence"/>
</dbReference>
<dbReference type="InterPro" id="IPR005828">
    <property type="entry name" value="MFS_sugar_transport-like"/>
</dbReference>
<keyword evidence="5 8" id="KW-1133">Transmembrane helix</keyword>
<evidence type="ECO:0000256" key="6">
    <source>
        <dbReference type="ARBA" id="ARBA00023136"/>
    </source>
</evidence>
<keyword evidence="3 7" id="KW-0813">Transport</keyword>
<feature type="transmembrane region" description="Helical" evidence="8">
    <location>
        <begin position="452"/>
        <end position="471"/>
    </location>
</feature>
<dbReference type="GO" id="GO:0005351">
    <property type="term" value="F:carbohydrate:proton symporter activity"/>
    <property type="evidence" value="ECO:0007669"/>
    <property type="project" value="TreeGrafter"/>
</dbReference>
<feature type="transmembrane region" description="Helical" evidence="8">
    <location>
        <begin position="284"/>
        <end position="303"/>
    </location>
</feature>
<evidence type="ECO:0000256" key="8">
    <source>
        <dbReference type="SAM" id="Phobius"/>
    </source>
</evidence>
<dbReference type="InterPro" id="IPR036259">
    <property type="entry name" value="MFS_trans_sf"/>
</dbReference>
<reference evidence="10" key="1">
    <citation type="journal article" date="2021" name="Nat. Commun.">
        <title>Genetic determinants of endophytism in the Arabidopsis root mycobiome.</title>
        <authorList>
            <person name="Mesny F."/>
            <person name="Miyauchi S."/>
            <person name="Thiergart T."/>
            <person name="Pickel B."/>
            <person name="Atanasova L."/>
            <person name="Karlsson M."/>
            <person name="Huettel B."/>
            <person name="Barry K.W."/>
            <person name="Haridas S."/>
            <person name="Chen C."/>
            <person name="Bauer D."/>
            <person name="Andreopoulos W."/>
            <person name="Pangilinan J."/>
            <person name="LaButti K."/>
            <person name="Riley R."/>
            <person name="Lipzen A."/>
            <person name="Clum A."/>
            <person name="Drula E."/>
            <person name="Henrissat B."/>
            <person name="Kohler A."/>
            <person name="Grigoriev I.V."/>
            <person name="Martin F.M."/>
            <person name="Hacquard S."/>
        </authorList>
    </citation>
    <scope>NUCLEOTIDE SEQUENCE</scope>
    <source>
        <strain evidence="10">MPI-SDFR-AT-0068</strain>
    </source>
</reference>
<feature type="transmembrane region" description="Helical" evidence="8">
    <location>
        <begin position="73"/>
        <end position="93"/>
    </location>
</feature>
<comment type="caution">
    <text evidence="10">The sequence shown here is derived from an EMBL/GenBank/DDBJ whole genome shotgun (WGS) entry which is preliminary data.</text>
</comment>
<feature type="transmembrane region" description="Helical" evidence="8">
    <location>
        <begin position="105"/>
        <end position="126"/>
    </location>
</feature>
<sequence length="518" mass="57707">MTGTTAAAENGELRLLQLCTKESFWKVPYLLKLNMLLFIPFLTSYVGGFDGSVLNGMQTVEHWQTYFDHPRGALLGLMVNMQVIGGAVSLPFAPYVADKYGRRHPIFGGSIIIVLGGLLQGCAQSFGMFISGRFFIGLGAGFVCTAAPPLIGELAYPTHRPIITAIYNTTWYWGAIVAAWSTYGTFRMPNDWSWRIPSLLQALVSVFQLLAIYFVPESPRWLIANGKTPEAIRILSKYHSGTEEPTELVMLQVAEITGAIEFERTMDSSSYLQFFRTKGNRHRLFVVVSLGFIIQWCGNQLVGSYISLVLTDIGITNPETQNLINGLIQIFSYIVASVSAFLIDRLGRRFLFLTSTSCMLLAFILWTILAALNQQREEGNKGLGIGVVVMVFIFLGFYNFAMNPLPIAYLLEVLPYTLRAKGLTLFNLAQYGSGMFNGFVNPVALDAIGWKYYIVFICALVGWLGVFYFAYPETRGLSLEEVSQVFDGKEALDRTYDVKDAVMAEANHQEKIVADCKE</sequence>
<comment type="similarity">
    <text evidence="2 7">Belongs to the major facilitator superfamily. Sugar transporter (TC 2.A.1.1) family.</text>
</comment>
<protein>
    <submittedName>
        <fullName evidence="10">General substrate transporter</fullName>
    </submittedName>
</protein>
<proteinExistence type="inferred from homology"/>
<dbReference type="Gene3D" id="1.20.1250.20">
    <property type="entry name" value="MFS general substrate transporter like domains"/>
    <property type="match status" value="1"/>
</dbReference>
<keyword evidence="11" id="KW-1185">Reference proteome</keyword>
<feature type="transmembrane region" description="Helical" evidence="8">
    <location>
        <begin position="383"/>
        <end position="401"/>
    </location>
</feature>
<evidence type="ECO:0000256" key="5">
    <source>
        <dbReference type="ARBA" id="ARBA00022989"/>
    </source>
</evidence>
<feature type="transmembrane region" description="Helical" evidence="8">
    <location>
        <begin position="163"/>
        <end position="183"/>
    </location>
</feature>
<comment type="subcellular location">
    <subcellularLocation>
        <location evidence="1">Membrane</location>
        <topology evidence="1">Multi-pass membrane protein</topology>
    </subcellularLocation>
</comment>
<feature type="transmembrane region" description="Helical" evidence="8">
    <location>
        <begin position="350"/>
        <end position="371"/>
    </location>
</feature>
<evidence type="ECO:0000256" key="2">
    <source>
        <dbReference type="ARBA" id="ARBA00010992"/>
    </source>
</evidence>
<dbReference type="PROSITE" id="PS00216">
    <property type="entry name" value="SUGAR_TRANSPORT_1"/>
    <property type="match status" value="1"/>
</dbReference>
<dbReference type="AlphaFoldDB" id="A0A8K0RVU7"/>
<feature type="domain" description="Major facilitator superfamily (MFS) profile" evidence="9">
    <location>
        <begin position="36"/>
        <end position="475"/>
    </location>
</feature>
<dbReference type="PROSITE" id="PS00217">
    <property type="entry name" value="SUGAR_TRANSPORT_2"/>
    <property type="match status" value="1"/>
</dbReference>
<organism evidence="10 11">
    <name type="scientific">Fusarium tricinctum</name>
    <dbReference type="NCBI Taxonomy" id="61284"/>
    <lineage>
        <taxon>Eukaryota</taxon>
        <taxon>Fungi</taxon>
        <taxon>Dikarya</taxon>
        <taxon>Ascomycota</taxon>
        <taxon>Pezizomycotina</taxon>
        <taxon>Sordariomycetes</taxon>
        <taxon>Hypocreomycetidae</taxon>
        <taxon>Hypocreales</taxon>
        <taxon>Nectriaceae</taxon>
        <taxon>Fusarium</taxon>
        <taxon>Fusarium tricinctum species complex</taxon>
    </lineage>
</organism>
<evidence type="ECO:0000259" key="9">
    <source>
        <dbReference type="PROSITE" id="PS50850"/>
    </source>
</evidence>
<gene>
    <name evidence="10" type="ORF">BKA59DRAFT_402851</name>
</gene>
<dbReference type="PANTHER" id="PTHR48022">
    <property type="entry name" value="PLASTIDIC GLUCOSE TRANSPORTER 4"/>
    <property type="match status" value="1"/>
</dbReference>
<evidence type="ECO:0000256" key="4">
    <source>
        <dbReference type="ARBA" id="ARBA00022692"/>
    </source>
</evidence>
<evidence type="ECO:0000256" key="1">
    <source>
        <dbReference type="ARBA" id="ARBA00004141"/>
    </source>
</evidence>
<feature type="transmembrane region" description="Helical" evidence="8">
    <location>
        <begin position="195"/>
        <end position="215"/>
    </location>
</feature>
<feature type="transmembrane region" description="Helical" evidence="8">
    <location>
        <begin position="422"/>
        <end position="440"/>
    </location>
</feature>
<accession>A0A8K0RVU7</accession>
<evidence type="ECO:0000256" key="3">
    <source>
        <dbReference type="ARBA" id="ARBA00022448"/>
    </source>
</evidence>
<dbReference type="FunFam" id="1.20.1250.20:FF:000117">
    <property type="entry name" value="MFS hexose transporter"/>
    <property type="match status" value="1"/>
</dbReference>
<dbReference type="PANTHER" id="PTHR48022:SF24">
    <property type="entry name" value="HEXOSE TRANSPORTER PROTEIN (AFU_ORTHOLOGUE AFUA_8G04480)"/>
    <property type="match status" value="1"/>
</dbReference>
<evidence type="ECO:0000256" key="7">
    <source>
        <dbReference type="RuleBase" id="RU003346"/>
    </source>
</evidence>
<dbReference type="InterPro" id="IPR003663">
    <property type="entry name" value="Sugar/inositol_transpt"/>
</dbReference>